<evidence type="ECO:0000256" key="6">
    <source>
        <dbReference type="ARBA" id="ARBA00023065"/>
    </source>
</evidence>
<feature type="transmembrane region" description="Helical" evidence="9">
    <location>
        <begin position="43"/>
        <end position="62"/>
    </location>
</feature>
<dbReference type="Pfam" id="PF25539">
    <property type="entry name" value="Bestrophin_2"/>
    <property type="match status" value="1"/>
</dbReference>
<dbReference type="PANTHER" id="PTHR33281">
    <property type="entry name" value="UPF0187 PROTEIN YNEE"/>
    <property type="match status" value="1"/>
</dbReference>
<evidence type="ECO:0000256" key="7">
    <source>
        <dbReference type="ARBA" id="ARBA00023136"/>
    </source>
</evidence>
<dbReference type="AlphaFoldDB" id="A0A1A9NFJ5"/>
<evidence type="ECO:0000313" key="12">
    <source>
        <dbReference type="Proteomes" id="UP000077961"/>
    </source>
</evidence>
<protein>
    <submittedName>
        <fullName evidence="11">Multidrug transporter</fullName>
    </submittedName>
</protein>
<evidence type="ECO:0000313" key="11">
    <source>
        <dbReference type="EMBL" id="OAJ65333.1"/>
    </source>
</evidence>
<dbReference type="GO" id="GO:0005886">
    <property type="term" value="C:plasma membrane"/>
    <property type="evidence" value="ECO:0007669"/>
    <property type="project" value="UniProtKB-SubCell"/>
</dbReference>
<dbReference type="Proteomes" id="UP000077961">
    <property type="component" value="Unassembled WGS sequence"/>
</dbReference>
<dbReference type="OrthoDB" id="445589at2"/>
<dbReference type="STRING" id="1462993.A6V36_23595"/>
<feature type="transmembrane region" description="Helical" evidence="9">
    <location>
        <begin position="227"/>
        <end position="245"/>
    </location>
</feature>
<evidence type="ECO:0000256" key="8">
    <source>
        <dbReference type="ARBA" id="ARBA00034708"/>
    </source>
</evidence>
<keyword evidence="12" id="KW-1185">Reference proteome</keyword>
<keyword evidence="7 9" id="KW-0472">Membrane</keyword>
<reference evidence="12 13" key="1">
    <citation type="submission" date="2016-04" db="EMBL/GenBank/DDBJ databases">
        <title>Reclassification of Paraburkholderia panaciterrae (Farh et al. 2015) Dobritsa &amp; Samadpour 2016 as a later homotypic synonym of Paraburkholderia ginsengiterrae (Farh et al. 2015) Dobritsa &amp; Samadpour 2016.</title>
        <authorList>
            <person name="Dobritsa A.P."/>
            <person name="Kutumbaka K."/>
            <person name="Samadpour M."/>
        </authorList>
    </citation>
    <scope>NUCLEOTIDE SEQUENCE [LARGE SCALE GENOMIC DNA]</scope>
    <source>
        <strain evidence="11 13">DCY85</strain>
        <strain evidence="10 12">DCY85-1</strain>
    </source>
</reference>
<evidence type="ECO:0000256" key="9">
    <source>
        <dbReference type="SAM" id="Phobius"/>
    </source>
</evidence>
<evidence type="ECO:0000256" key="2">
    <source>
        <dbReference type="ARBA" id="ARBA00022448"/>
    </source>
</evidence>
<evidence type="ECO:0000256" key="4">
    <source>
        <dbReference type="ARBA" id="ARBA00022692"/>
    </source>
</evidence>
<evidence type="ECO:0000256" key="1">
    <source>
        <dbReference type="ARBA" id="ARBA00004651"/>
    </source>
</evidence>
<comment type="subcellular location">
    <subcellularLocation>
        <location evidence="1">Cell membrane</location>
        <topology evidence="1">Multi-pass membrane protein</topology>
    </subcellularLocation>
</comment>
<evidence type="ECO:0000256" key="5">
    <source>
        <dbReference type="ARBA" id="ARBA00022989"/>
    </source>
</evidence>
<dbReference type="GO" id="GO:0005254">
    <property type="term" value="F:chloride channel activity"/>
    <property type="evidence" value="ECO:0007669"/>
    <property type="project" value="InterPro"/>
</dbReference>
<comment type="similarity">
    <text evidence="8">Belongs to the anion channel-forming bestrophin (TC 1.A.46) family.</text>
</comment>
<gene>
    <name evidence="10" type="ORF">A6V36_23595</name>
    <name evidence="11" type="ORF">A6V37_15350</name>
</gene>
<dbReference type="RefSeq" id="WP_064266190.1">
    <property type="nucleotide sequence ID" value="NZ_LXJZ01000081.1"/>
</dbReference>
<dbReference type="EMBL" id="LXJZ01000081">
    <property type="protein sequence ID" value="OAJ61735.1"/>
    <property type="molecule type" value="Genomic_DNA"/>
</dbReference>
<dbReference type="EMBL" id="LXKA01000044">
    <property type="protein sequence ID" value="OAJ65333.1"/>
    <property type="molecule type" value="Genomic_DNA"/>
</dbReference>
<dbReference type="PANTHER" id="PTHR33281:SF19">
    <property type="entry name" value="VOLTAGE-DEPENDENT ANION CHANNEL-FORMING PROTEIN YNEE"/>
    <property type="match status" value="1"/>
</dbReference>
<comment type="caution">
    <text evidence="11">The sequence shown here is derived from an EMBL/GenBank/DDBJ whole genome shotgun (WGS) entry which is preliminary data.</text>
</comment>
<evidence type="ECO:0000313" key="10">
    <source>
        <dbReference type="EMBL" id="OAJ61735.1"/>
    </source>
</evidence>
<dbReference type="Proteomes" id="UP000078116">
    <property type="component" value="Unassembled WGS sequence"/>
</dbReference>
<feature type="transmembrane region" description="Helical" evidence="9">
    <location>
        <begin position="265"/>
        <end position="283"/>
    </location>
</feature>
<proteinExistence type="inferred from homology"/>
<accession>A0A1A9NFJ5</accession>
<dbReference type="InterPro" id="IPR044669">
    <property type="entry name" value="YneE/VCCN1/2-like"/>
</dbReference>
<keyword evidence="3" id="KW-1003">Cell membrane</keyword>
<keyword evidence="2" id="KW-0813">Transport</keyword>
<keyword evidence="5 9" id="KW-1133">Transmembrane helix</keyword>
<sequence>MHLGKSYKFSEFLFWTRRQIYGLLICGSVPVFLYKTLGLTWLSVPLTVVVLLGTATSFIVGFKNAQTYNRAMEAQHIWTSILSASRLWGIVARDFPVDLQVSKELVHRHLAWLTTLRYELREPRIWESTDKPFNAEYQRFYSIPEREIELQDLLPLYLPSTEATQVLSSLSKPTQVLSLQGAAISRLLASGKINGSFYMELERTLRELIDLQGSAERLKNFPYPRQYATINMLFVRFFCLLFPFGLLQEFNKLNDSVTGLMHGNMVWLVVPFSVMVSWMYTSLEQVGESTENPFEGGANDVPISMLCRTIERELRDMLGDAEMPPMPDQAAIVVL</sequence>
<organism evidence="11 13">
    <name type="scientific">Paraburkholderia ginsengiterrae</name>
    <dbReference type="NCBI Taxonomy" id="1462993"/>
    <lineage>
        <taxon>Bacteria</taxon>
        <taxon>Pseudomonadati</taxon>
        <taxon>Pseudomonadota</taxon>
        <taxon>Betaproteobacteria</taxon>
        <taxon>Burkholderiales</taxon>
        <taxon>Burkholderiaceae</taxon>
        <taxon>Paraburkholderia</taxon>
    </lineage>
</organism>
<evidence type="ECO:0000256" key="3">
    <source>
        <dbReference type="ARBA" id="ARBA00022475"/>
    </source>
</evidence>
<keyword evidence="6" id="KW-0406">Ion transport</keyword>
<name>A0A1A9NFJ5_9BURK</name>
<evidence type="ECO:0000313" key="13">
    <source>
        <dbReference type="Proteomes" id="UP000078116"/>
    </source>
</evidence>
<keyword evidence="4 9" id="KW-0812">Transmembrane</keyword>